<dbReference type="Proteomes" id="UP000199152">
    <property type="component" value="Unassembled WGS sequence"/>
</dbReference>
<protein>
    <submittedName>
        <fullName evidence="3">Acetyltransferase (GNAT) family protein</fullName>
    </submittedName>
</protein>
<gene>
    <name evidence="3" type="ORF">SAMN04488085_102121</name>
</gene>
<dbReference type="InterPro" id="IPR000182">
    <property type="entry name" value="GNAT_dom"/>
</dbReference>
<dbReference type="CDD" id="cd04301">
    <property type="entry name" value="NAT_SF"/>
    <property type="match status" value="1"/>
</dbReference>
<organism evidence="3 4">
    <name type="scientific">Geodermatophilus ruber</name>
    <dbReference type="NCBI Taxonomy" id="504800"/>
    <lineage>
        <taxon>Bacteria</taxon>
        <taxon>Bacillati</taxon>
        <taxon>Actinomycetota</taxon>
        <taxon>Actinomycetes</taxon>
        <taxon>Geodermatophilales</taxon>
        <taxon>Geodermatophilaceae</taxon>
        <taxon>Geodermatophilus</taxon>
    </lineage>
</organism>
<dbReference type="InterPro" id="IPR016181">
    <property type="entry name" value="Acyl_CoA_acyltransferase"/>
</dbReference>
<dbReference type="GO" id="GO:0016747">
    <property type="term" value="F:acyltransferase activity, transferring groups other than amino-acyl groups"/>
    <property type="evidence" value="ECO:0007669"/>
    <property type="project" value="InterPro"/>
</dbReference>
<evidence type="ECO:0000259" key="2">
    <source>
        <dbReference type="PROSITE" id="PS51186"/>
    </source>
</evidence>
<reference evidence="3 4" key="1">
    <citation type="submission" date="2016-10" db="EMBL/GenBank/DDBJ databases">
        <authorList>
            <person name="de Groot N.N."/>
        </authorList>
    </citation>
    <scope>NUCLEOTIDE SEQUENCE [LARGE SCALE GENOMIC DNA]</scope>
    <source>
        <strain evidence="3 4">DSM 45317</strain>
    </source>
</reference>
<dbReference type="Pfam" id="PF00583">
    <property type="entry name" value="Acetyltransf_1"/>
    <property type="match status" value="1"/>
</dbReference>
<dbReference type="InParanoid" id="A0A1I4A901"/>
<evidence type="ECO:0000256" key="1">
    <source>
        <dbReference type="SAM" id="MobiDB-lite"/>
    </source>
</evidence>
<feature type="domain" description="N-acetyltransferase" evidence="2">
    <location>
        <begin position="19"/>
        <end position="170"/>
    </location>
</feature>
<dbReference type="STRING" id="504800.SAMN04488085_102121"/>
<evidence type="ECO:0000313" key="3">
    <source>
        <dbReference type="EMBL" id="SFK52794.1"/>
    </source>
</evidence>
<feature type="compositionally biased region" description="Basic and acidic residues" evidence="1">
    <location>
        <begin position="194"/>
        <end position="206"/>
    </location>
</feature>
<feature type="compositionally biased region" description="Basic and acidic residues" evidence="1">
    <location>
        <begin position="220"/>
        <end position="235"/>
    </location>
</feature>
<dbReference type="AlphaFoldDB" id="A0A1I4A901"/>
<dbReference type="Gene3D" id="3.40.630.30">
    <property type="match status" value="1"/>
</dbReference>
<feature type="compositionally biased region" description="Basic and acidic residues" evidence="1">
    <location>
        <begin position="165"/>
        <end position="175"/>
    </location>
</feature>
<keyword evidence="4" id="KW-1185">Reference proteome</keyword>
<proteinExistence type="predicted"/>
<sequence>MLDEPRPARGPEERTGSAMAVTDAVTSGLHWVREDDPRWDADRQRVFAAVPDGVFPTVARRPGERLSSDWWRAERDGRVVGYGWLDDVWGDAEILLAVEEGERGAGVGAFVLGRLEEEAAARGLNYVLNVVREGHPERAAVTAWFERHGFAATEDGRLRKQVGSRGRDVGQHQDGRPGTGRAQPPDGTRQARYAAERERAAARPHDTPAGAADAEPMGPGHEESGGYVDVERHRF</sequence>
<keyword evidence="3" id="KW-0808">Transferase</keyword>
<dbReference type="PROSITE" id="PS51186">
    <property type="entry name" value="GNAT"/>
    <property type="match status" value="1"/>
</dbReference>
<dbReference type="SUPFAM" id="SSF55729">
    <property type="entry name" value="Acyl-CoA N-acyltransferases (Nat)"/>
    <property type="match status" value="1"/>
</dbReference>
<dbReference type="EMBL" id="FOSW01000002">
    <property type="protein sequence ID" value="SFK52794.1"/>
    <property type="molecule type" value="Genomic_DNA"/>
</dbReference>
<feature type="region of interest" description="Disordered" evidence="1">
    <location>
        <begin position="156"/>
        <end position="235"/>
    </location>
</feature>
<accession>A0A1I4A901</accession>
<name>A0A1I4A901_9ACTN</name>
<evidence type="ECO:0000313" key="4">
    <source>
        <dbReference type="Proteomes" id="UP000199152"/>
    </source>
</evidence>